<feature type="region of interest" description="Disordered" evidence="1">
    <location>
        <begin position="23"/>
        <end position="52"/>
    </location>
</feature>
<accession>A0A6G3XYR4</accession>
<reference evidence="2" key="1">
    <citation type="submission" date="2020-01" db="EMBL/GenBank/DDBJ databases">
        <title>Insect and environment-associated Actinomycetes.</title>
        <authorList>
            <person name="Currrie C."/>
            <person name="Chevrette M."/>
            <person name="Carlson C."/>
            <person name="Stubbendieck R."/>
            <person name="Wendt-Pienkowski E."/>
        </authorList>
    </citation>
    <scope>NUCLEOTIDE SEQUENCE</scope>
    <source>
        <strain evidence="2">SID7499</strain>
    </source>
</reference>
<protein>
    <submittedName>
        <fullName evidence="2">Uncharacterized protein</fullName>
    </submittedName>
</protein>
<gene>
    <name evidence="2" type="ORF">G3M58_93060</name>
</gene>
<dbReference type="EMBL" id="JAAGMN010010093">
    <property type="protein sequence ID" value="NEE22975.1"/>
    <property type="molecule type" value="Genomic_DNA"/>
</dbReference>
<feature type="compositionally biased region" description="Low complexity" evidence="1">
    <location>
        <begin position="41"/>
        <end position="52"/>
    </location>
</feature>
<proteinExistence type="predicted"/>
<name>A0A6G3XYR4_9ACTN</name>
<comment type="caution">
    <text evidence="2">The sequence shown here is derived from an EMBL/GenBank/DDBJ whole genome shotgun (WGS) entry which is preliminary data.</text>
</comment>
<dbReference type="AlphaFoldDB" id="A0A6G3XYR4"/>
<evidence type="ECO:0000256" key="1">
    <source>
        <dbReference type="SAM" id="MobiDB-lite"/>
    </source>
</evidence>
<evidence type="ECO:0000313" key="2">
    <source>
        <dbReference type="EMBL" id="NEE22975.1"/>
    </source>
</evidence>
<sequence>MFVRIEQPLLDHLDDHLVRRVHQARPRPDTAQARLTDGTIRAGARRPSPARG</sequence>
<organism evidence="2">
    <name type="scientific">Streptomyces sp. SID7499</name>
    <dbReference type="NCBI Taxonomy" id="2706086"/>
    <lineage>
        <taxon>Bacteria</taxon>
        <taxon>Bacillati</taxon>
        <taxon>Actinomycetota</taxon>
        <taxon>Actinomycetes</taxon>
        <taxon>Kitasatosporales</taxon>
        <taxon>Streptomycetaceae</taxon>
        <taxon>Streptomyces</taxon>
    </lineage>
</organism>